<dbReference type="EMBL" id="JAGIZA010000016">
    <property type="protein sequence ID" value="MBP0495352.1"/>
    <property type="molecule type" value="Genomic_DNA"/>
</dbReference>
<organism evidence="9 10">
    <name type="scientific">Roseomonas indoligenes</name>
    <dbReference type="NCBI Taxonomy" id="2820811"/>
    <lineage>
        <taxon>Bacteria</taxon>
        <taxon>Pseudomonadati</taxon>
        <taxon>Pseudomonadota</taxon>
        <taxon>Alphaproteobacteria</taxon>
        <taxon>Acetobacterales</taxon>
        <taxon>Roseomonadaceae</taxon>
        <taxon>Roseomonas</taxon>
    </lineage>
</organism>
<keyword evidence="10" id="KW-1185">Reference proteome</keyword>
<evidence type="ECO:0000256" key="1">
    <source>
        <dbReference type="ARBA" id="ARBA00004651"/>
    </source>
</evidence>
<dbReference type="Proteomes" id="UP000677537">
    <property type="component" value="Unassembled WGS sequence"/>
</dbReference>
<feature type="domain" description="ABC transmembrane type-1" evidence="8">
    <location>
        <begin position="121"/>
        <end position="304"/>
    </location>
</feature>
<dbReference type="PANTHER" id="PTHR30043">
    <property type="entry name" value="PHOSPHONATES TRANSPORT SYSTEM PERMEASE PROTEIN"/>
    <property type="match status" value="1"/>
</dbReference>
<evidence type="ECO:0000256" key="4">
    <source>
        <dbReference type="ARBA" id="ARBA00022692"/>
    </source>
</evidence>
<evidence type="ECO:0000256" key="5">
    <source>
        <dbReference type="ARBA" id="ARBA00022989"/>
    </source>
</evidence>
<comment type="caution">
    <text evidence="9">The sequence shown here is derived from an EMBL/GenBank/DDBJ whole genome shotgun (WGS) entry which is preliminary data.</text>
</comment>
<evidence type="ECO:0000313" key="9">
    <source>
        <dbReference type="EMBL" id="MBP0495352.1"/>
    </source>
</evidence>
<feature type="transmembrane region" description="Helical" evidence="7">
    <location>
        <begin position="173"/>
        <end position="196"/>
    </location>
</feature>
<dbReference type="RefSeq" id="WP_209376146.1">
    <property type="nucleotide sequence ID" value="NZ_JAGIZA010000016.1"/>
</dbReference>
<dbReference type="PANTHER" id="PTHR30043:SF1">
    <property type="entry name" value="ABC TRANSPORT SYSTEM PERMEASE PROTEIN P69"/>
    <property type="match status" value="1"/>
</dbReference>
<reference evidence="9" key="1">
    <citation type="submission" date="2021-03" db="EMBL/GenBank/DDBJ databases">
        <authorList>
            <person name="So Y."/>
        </authorList>
    </citation>
    <scope>NUCLEOTIDE SEQUENCE</scope>
    <source>
        <strain evidence="9">SG15</strain>
    </source>
</reference>
<feature type="transmembrane region" description="Helical" evidence="7">
    <location>
        <begin position="226"/>
        <end position="250"/>
    </location>
</feature>
<keyword evidence="5 7" id="KW-1133">Transmembrane helix</keyword>
<dbReference type="PROSITE" id="PS50928">
    <property type="entry name" value="ABC_TM1"/>
    <property type="match status" value="1"/>
</dbReference>
<dbReference type="Pfam" id="PF00528">
    <property type="entry name" value="BPD_transp_1"/>
    <property type="match status" value="1"/>
</dbReference>
<comment type="subcellular location">
    <subcellularLocation>
        <location evidence="1 7">Cell membrane</location>
        <topology evidence="1 7">Multi-pass membrane protein</topology>
    </subcellularLocation>
</comment>
<evidence type="ECO:0000256" key="6">
    <source>
        <dbReference type="ARBA" id="ARBA00023136"/>
    </source>
</evidence>
<dbReference type="InterPro" id="IPR000515">
    <property type="entry name" value="MetI-like"/>
</dbReference>
<dbReference type="NCBIfam" id="TIGR01097">
    <property type="entry name" value="PhnE"/>
    <property type="match status" value="1"/>
</dbReference>
<dbReference type="SUPFAM" id="SSF161098">
    <property type="entry name" value="MetI-like"/>
    <property type="match status" value="1"/>
</dbReference>
<dbReference type="InterPro" id="IPR035906">
    <property type="entry name" value="MetI-like_sf"/>
</dbReference>
<keyword evidence="3" id="KW-1003">Cell membrane</keyword>
<dbReference type="GO" id="GO:0005886">
    <property type="term" value="C:plasma membrane"/>
    <property type="evidence" value="ECO:0007669"/>
    <property type="project" value="UniProtKB-SubCell"/>
</dbReference>
<evidence type="ECO:0000256" key="2">
    <source>
        <dbReference type="ARBA" id="ARBA00022448"/>
    </source>
</evidence>
<feature type="transmembrane region" description="Helical" evidence="7">
    <location>
        <begin position="281"/>
        <end position="300"/>
    </location>
</feature>
<comment type="similarity">
    <text evidence="7">Belongs to the binding-protein-dependent transport system permease family.</text>
</comment>
<name>A0A940N766_9PROT</name>
<accession>A0A940N766</accession>
<gene>
    <name evidence="9" type="primary">phnE</name>
    <name evidence="9" type="ORF">J5Y10_21380</name>
</gene>
<proteinExistence type="inferred from homology"/>
<dbReference type="GO" id="GO:0015416">
    <property type="term" value="F:ABC-type phosphonate transporter activity"/>
    <property type="evidence" value="ECO:0007669"/>
    <property type="project" value="InterPro"/>
</dbReference>
<evidence type="ECO:0000256" key="7">
    <source>
        <dbReference type="RuleBase" id="RU363032"/>
    </source>
</evidence>
<feature type="transmembrane region" description="Helical" evidence="7">
    <location>
        <begin position="54"/>
        <end position="72"/>
    </location>
</feature>
<dbReference type="CDD" id="cd06261">
    <property type="entry name" value="TM_PBP2"/>
    <property type="match status" value="1"/>
</dbReference>
<dbReference type="Gene3D" id="1.10.3720.10">
    <property type="entry name" value="MetI-like"/>
    <property type="match status" value="1"/>
</dbReference>
<evidence type="ECO:0000256" key="3">
    <source>
        <dbReference type="ARBA" id="ARBA00022475"/>
    </source>
</evidence>
<keyword evidence="4 7" id="KW-0812">Transmembrane</keyword>
<dbReference type="InterPro" id="IPR005769">
    <property type="entry name" value="PhnE/PtxC"/>
</dbReference>
<sequence length="319" mass="34047">MPAAPASGVAGFLSGALPLATTIARPSGHRLPDARLHELLEGYRRAARGPRRRALILAVTVAALALLAGRVAEVDLPRLWDHIGGFVGYFDRITALEAGGGRVWTDPAEWFWGLKKWGLLLADTLLIAYVGTALGAIGGFLLSFVAAANLVPNPWIRGTARRFLEFCRTVPDIVFALIFVIAFGLGPVPGVLAIAIHTMGSLGKLFSEVVENIDRKPVEGAVAAGASWVAVVRFAALPQVLANFVSYALLRFEINVRQASVLGFVGAGGIGQDLIEAIRKFYYNDVSAILLLIIATVMLIDFGTEKVRHSLIGAMERGA</sequence>
<evidence type="ECO:0000259" key="8">
    <source>
        <dbReference type="PROSITE" id="PS50928"/>
    </source>
</evidence>
<keyword evidence="2 7" id="KW-0813">Transport</keyword>
<protein>
    <submittedName>
        <fullName evidence="9">Phosphonate ABC transporter, permease protein PhnE</fullName>
    </submittedName>
</protein>
<keyword evidence="6 7" id="KW-0472">Membrane</keyword>
<dbReference type="AlphaFoldDB" id="A0A940N766"/>
<feature type="transmembrane region" description="Helical" evidence="7">
    <location>
        <begin position="126"/>
        <end position="152"/>
    </location>
</feature>
<evidence type="ECO:0000313" key="10">
    <source>
        <dbReference type="Proteomes" id="UP000677537"/>
    </source>
</evidence>